<name>A0A832R902_9BACT</name>
<reference evidence="1 2" key="1">
    <citation type="journal article" date="2020" name="Biotechnol. Biofuels">
        <title>New insights from the biogas microbiome by comprehensive genome-resolved metagenomics of nearly 1600 species originating from multiple anaerobic digesters.</title>
        <authorList>
            <person name="Campanaro S."/>
            <person name="Treu L."/>
            <person name="Rodriguez-R L.M."/>
            <person name="Kovalovszki A."/>
            <person name="Ziels R.M."/>
            <person name="Maus I."/>
            <person name="Zhu X."/>
            <person name="Kougias P.G."/>
            <person name="Basile A."/>
            <person name="Luo G."/>
            <person name="Schluter A."/>
            <person name="Konstantinidis K.T."/>
            <person name="Angelidaki I."/>
        </authorList>
    </citation>
    <scope>NUCLEOTIDE SEQUENCE [LARGE SCALE GENOMIC DNA]</scope>
    <source>
        <strain evidence="1">AS05jafATM_89</strain>
    </source>
</reference>
<protein>
    <submittedName>
        <fullName evidence="1">Uncharacterized protein</fullName>
    </submittedName>
</protein>
<accession>A0A832R902</accession>
<dbReference type="AlphaFoldDB" id="A0A832R902"/>
<evidence type="ECO:0000313" key="1">
    <source>
        <dbReference type="EMBL" id="HHX99453.1"/>
    </source>
</evidence>
<evidence type="ECO:0000313" key="2">
    <source>
        <dbReference type="Proteomes" id="UP000576550"/>
    </source>
</evidence>
<proteinExistence type="predicted"/>
<gene>
    <name evidence="1" type="ORF">GX533_02115</name>
</gene>
<dbReference type="Proteomes" id="UP000576550">
    <property type="component" value="Unassembled WGS sequence"/>
</dbReference>
<organism evidence="1 2">
    <name type="scientific">Candidatus Dojkabacteria bacterium</name>
    <dbReference type="NCBI Taxonomy" id="2099670"/>
    <lineage>
        <taxon>Bacteria</taxon>
        <taxon>Candidatus Dojkabacteria</taxon>
    </lineage>
</organism>
<comment type="caution">
    <text evidence="1">The sequence shown here is derived from an EMBL/GenBank/DDBJ whole genome shotgun (WGS) entry which is preliminary data.</text>
</comment>
<sequence>MYNIKSAPVRFLLNGLEYVGLSTLDEKIFINLTDKDIVLADGFTIYCSGHIARLTNDGHIIGLPQRSFKNVYYIVEKDVYEASGREDLCTKVTLSTVSSKGVKLRVYPKKRKLD</sequence>
<dbReference type="EMBL" id="DUTP01000003">
    <property type="protein sequence ID" value="HHX99453.1"/>
    <property type="molecule type" value="Genomic_DNA"/>
</dbReference>